<dbReference type="PANTHER" id="PTHR43124">
    <property type="entry name" value="PURINE EFFLUX PUMP PBUE"/>
    <property type="match status" value="1"/>
</dbReference>
<dbReference type="PROSITE" id="PS01117">
    <property type="entry name" value="HTH_MARR_1"/>
    <property type="match status" value="1"/>
</dbReference>
<sequence>MSSQAAPSIVASGSRDGLSIFILAIAAFVIVTTEYLIVGLLPALARDLEISISTAGQLVTLFAFTVMLFGPVLTALLSHLDRKRLFIAILLIFAASNALAAVAPNFWVLAIARFIPALALPVFWGTASETAGQIVGAQQAGRAVSRVYLGISAALLFGIPLGTLASDAIGWRGTFWILAVLSLVMALALAVFMPRVAMSRRLRLAEQASILKDRYFVGNVALSVVVFTAMFTAYTYLADMLERIAGVTSAHVGWWLMGFGAIGLVGNWLGGRLVDRNPLGSTAAFSVVLGIGMAASVPLSGSLSMLGGALAIWGVAYTALFPICQVRVMKSASHAQALAGTLNVSAANAGTGLGAIIGGMVIPHWGLGNIGYIGAGMSRRGLRREQKDGVHLDQALFRLLVVIERLGPIGVVELADRLGRDYTTISRQVTKLERMELVIRHDNAEDRRMRQAVVSAQGKALTDQIDKARERLARGILRDWDVEDITNLVHLMRRFAEDLERGPEQSRRGMLALIDYVWSASGVVAPQQAKAKLEQHCAGRESSREIGARID</sequence>
<gene>
    <name evidence="12" type="ORF">H2204_014730</name>
</gene>
<dbReference type="CDD" id="cd17324">
    <property type="entry name" value="MFS_NepI_like"/>
    <property type="match status" value="1"/>
</dbReference>
<dbReference type="InterPro" id="IPR036388">
    <property type="entry name" value="WH-like_DNA-bd_sf"/>
</dbReference>
<feature type="transmembrane region" description="Helical" evidence="9">
    <location>
        <begin position="282"/>
        <end position="299"/>
    </location>
</feature>
<dbReference type="InterPro" id="IPR000835">
    <property type="entry name" value="HTH_MarR-typ"/>
</dbReference>
<dbReference type="InterPro" id="IPR011701">
    <property type="entry name" value="MFS"/>
</dbReference>
<dbReference type="SUPFAM" id="SSF103473">
    <property type="entry name" value="MFS general substrate transporter"/>
    <property type="match status" value="1"/>
</dbReference>
<evidence type="ECO:0000256" key="8">
    <source>
        <dbReference type="ARBA" id="ARBA00023163"/>
    </source>
</evidence>
<feature type="transmembrane region" description="Helical" evidence="9">
    <location>
        <begin position="147"/>
        <end position="169"/>
    </location>
</feature>
<evidence type="ECO:0000256" key="4">
    <source>
        <dbReference type="ARBA" id="ARBA00022989"/>
    </source>
</evidence>
<dbReference type="SMART" id="SM00347">
    <property type="entry name" value="HTH_MARR"/>
    <property type="match status" value="1"/>
</dbReference>
<keyword evidence="6" id="KW-0238">DNA-binding</keyword>
<feature type="transmembrane region" description="Helical" evidence="9">
    <location>
        <begin position="175"/>
        <end position="194"/>
    </location>
</feature>
<dbReference type="InterPro" id="IPR050189">
    <property type="entry name" value="MFS_Efflux_Transporters"/>
</dbReference>
<dbReference type="Pfam" id="PF01047">
    <property type="entry name" value="MarR"/>
    <property type="match status" value="1"/>
</dbReference>
<protein>
    <recommendedName>
        <fullName evidence="13">MFS transporter</fullName>
    </recommendedName>
</protein>
<organism evidence="12">
    <name type="scientific">Knufia peltigerae</name>
    <dbReference type="NCBI Taxonomy" id="1002370"/>
    <lineage>
        <taxon>Eukaryota</taxon>
        <taxon>Fungi</taxon>
        <taxon>Dikarya</taxon>
        <taxon>Ascomycota</taxon>
        <taxon>Pezizomycotina</taxon>
        <taxon>Eurotiomycetes</taxon>
        <taxon>Chaetothyriomycetidae</taxon>
        <taxon>Chaetothyriales</taxon>
        <taxon>Trichomeriaceae</taxon>
        <taxon>Knufia</taxon>
    </lineage>
</organism>
<dbReference type="GO" id="GO:0022857">
    <property type="term" value="F:transmembrane transporter activity"/>
    <property type="evidence" value="ECO:0007669"/>
    <property type="project" value="InterPro"/>
</dbReference>
<feature type="transmembrane region" description="Helical" evidence="9">
    <location>
        <begin position="305"/>
        <end position="324"/>
    </location>
</feature>
<evidence type="ECO:0008006" key="13">
    <source>
        <dbReference type="Google" id="ProtNLM"/>
    </source>
</evidence>
<evidence type="ECO:0000256" key="2">
    <source>
        <dbReference type="ARBA" id="ARBA00022475"/>
    </source>
</evidence>
<evidence type="ECO:0000256" key="3">
    <source>
        <dbReference type="ARBA" id="ARBA00022692"/>
    </source>
</evidence>
<dbReference type="Gene3D" id="1.10.10.10">
    <property type="entry name" value="Winged helix-like DNA-binding domain superfamily/Winged helix DNA-binding domain"/>
    <property type="match status" value="1"/>
</dbReference>
<keyword evidence="2" id="KW-1003">Cell membrane</keyword>
<dbReference type="SUPFAM" id="SSF46785">
    <property type="entry name" value="Winged helix' DNA-binding domain"/>
    <property type="match status" value="1"/>
</dbReference>
<reference evidence="12" key="1">
    <citation type="submission" date="2022-10" db="EMBL/GenBank/DDBJ databases">
        <title>Culturing micro-colonial fungi from biological soil crusts in the Mojave desert and describing Neophaeococcomyces mojavensis, and introducing the new genera and species Taxawa tesnikishii.</title>
        <authorList>
            <person name="Kurbessoian T."/>
            <person name="Stajich J.E."/>
        </authorList>
    </citation>
    <scope>NUCLEOTIDE SEQUENCE</scope>
    <source>
        <strain evidence="12">TK_35</strain>
    </source>
</reference>
<dbReference type="EMBL" id="JAPDRN010000199">
    <property type="protein sequence ID" value="KAJ9613691.1"/>
    <property type="molecule type" value="Genomic_DNA"/>
</dbReference>
<dbReference type="Pfam" id="PF07690">
    <property type="entry name" value="MFS_1"/>
    <property type="match status" value="1"/>
</dbReference>
<feature type="domain" description="Major facilitator superfamily (MFS) profile" evidence="10">
    <location>
        <begin position="19"/>
        <end position="419"/>
    </location>
</feature>
<accession>A0AA38XHY1</accession>
<dbReference type="GO" id="GO:0003677">
    <property type="term" value="F:DNA binding"/>
    <property type="evidence" value="ECO:0007669"/>
    <property type="project" value="UniProtKB-KW"/>
</dbReference>
<dbReference type="InterPro" id="IPR036259">
    <property type="entry name" value="MFS_trans_sf"/>
</dbReference>
<dbReference type="InterPro" id="IPR036390">
    <property type="entry name" value="WH_DNA-bd_sf"/>
</dbReference>
<evidence type="ECO:0000259" key="10">
    <source>
        <dbReference type="PROSITE" id="PS50850"/>
    </source>
</evidence>
<evidence type="ECO:0000259" key="11">
    <source>
        <dbReference type="PROSITE" id="PS50995"/>
    </source>
</evidence>
<dbReference type="AlphaFoldDB" id="A0AA38XHY1"/>
<proteinExistence type="predicted"/>
<dbReference type="PANTHER" id="PTHR43124:SF10">
    <property type="entry name" value="PURINE EFFLUX PUMP PBUE"/>
    <property type="match status" value="1"/>
</dbReference>
<keyword evidence="4 9" id="KW-1133">Transmembrane helix</keyword>
<evidence type="ECO:0000256" key="7">
    <source>
        <dbReference type="ARBA" id="ARBA00023136"/>
    </source>
</evidence>
<evidence type="ECO:0000256" key="6">
    <source>
        <dbReference type="ARBA" id="ARBA00023125"/>
    </source>
</evidence>
<feature type="transmembrane region" description="Helical" evidence="9">
    <location>
        <begin position="109"/>
        <end position="127"/>
    </location>
</feature>
<keyword evidence="7 9" id="KW-0472">Membrane</keyword>
<dbReference type="GO" id="GO:0005886">
    <property type="term" value="C:plasma membrane"/>
    <property type="evidence" value="ECO:0007669"/>
    <property type="project" value="UniProtKB-SubCell"/>
</dbReference>
<feature type="domain" description="HTH marR-type" evidence="11">
    <location>
        <begin position="335"/>
        <end position="497"/>
    </location>
</feature>
<dbReference type="GO" id="GO:0003700">
    <property type="term" value="F:DNA-binding transcription factor activity"/>
    <property type="evidence" value="ECO:0007669"/>
    <property type="project" value="InterPro"/>
</dbReference>
<evidence type="ECO:0000256" key="5">
    <source>
        <dbReference type="ARBA" id="ARBA00023015"/>
    </source>
</evidence>
<keyword evidence="5" id="KW-0805">Transcription regulation</keyword>
<dbReference type="PROSITE" id="PS50995">
    <property type="entry name" value="HTH_MARR_2"/>
    <property type="match status" value="1"/>
</dbReference>
<feature type="transmembrane region" description="Helical" evidence="9">
    <location>
        <begin position="57"/>
        <end position="78"/>
    </location>
</feature>
<feature type="transmembrane region" description="Helical" evidence="9">
    <location>
        <begin position="20"/>
        <end position="45"/>
    </location>
</feature>
<dbReference type="InterPro" id="IPR020846">
    <property type="entry name" value="MFS_dom"/>
</dbReference>
<dbReference type="Gene3D" id="1.20.1250.20">
    <property type="entry name" value="MFS general substrate transporter like domains"/>
    <property type="match status" value="1"/>
</dbReference>
<keyword evidence="3 9" id="KW-0812">Transmembrane</keyword>
<evidence type="ECO:0000256" key="9">
    <source>
        <dbReference type="SAM" id="Phobius"/>
    </source>
</evidence>
<dbReference type="PROSITE" id="PS50850">
    <property type="entry name" value="MFS"/>
    <property type="match status" value="1"/>
</dbReference>
<dbReference type="InterPro" id="IPR023187">
    <property type="entry name" value="Tscrpt_reg_MarR-type_CS"/>
</dbReference>
<evidence type="ECO:0000313" key="12">
    <source>
        <dbReference type="EMBL" id="KAJ9613691.1"/>
    </source>
</evidence>
<feature type="transmembrane region" description="Helical" evidence="9">
    <location>
        <begin position="85"/>
        <end position="103"/>
    </location>
</feature>
<comment type="caution">
    <text evidence="12">The sequence shown here is derived from an EMBL/GenBank/DDBJ whole genome shotgun (WGS) entry which is preliminary data.</text>
</comment>
<comment type="subcellular location">
    <subcellularLocation>
        <location evidence="1">Cell membrane</location>
        <topology evidence="1">Multi-pass membrane protein</topology>
    </subcellularLocation>
</comment>
<evidence type="ECO:0000256" key="1">
    <source>
        <dbReference type="ARBA" id="ARBA00004651"/>
    </source>
</evidence>
<keyword evidence="8" id="KW-0804">Transcription</keyword>
<name>A0AA38XHY1_9EURO</name>
<feature type="transmembrane region" description="Helical" evidence="9">
    <location>
        <begin position="215"/>
        <end position="237"/>
    </location>
</feature>
<feature type="transmembrane region" description="Helical" evidence="9">
    <location>
        <begin position="252"/>
        <end position="270"/>
    </location>
</feature>